<feature type="region of interest" description="Disordered" evidence="2">
    <location>
        <begin position="438"/>
        <end position="475"/>
    </location>
</feature>
<proteinExistence type="predicted"/>
<reference evidence="4" key="1">
    <citation type="submission" date="2022-11" db="UniProtKB">
        <authorList>
            <consortium name="WormBaseParasite"/>
        </authorList>
    </citation>
    <scope>IDENTIFICATION</scope>
</reference>
<feature type="region of interest" description="Disordered" evidence="2">
    <location>
        <begin position="242"/>
        <end position="261"/>
    </location>
</feature>
<name>A0A914DGL6_9BILA</name>
<dbReference type="AlphaFoldDB" id="A0A914DGL6"/>
<feature type="compositionally biased region" description="Polar residues" evidence="2">
    <location>
        <begin position="462"/>
        <end position="473"/>
    </location>
</feature>
<keyword evidence="3" id="KW-1185">Reference proteome</keyword>
<accession>A0A914DGL6</accession>
<organism evidence="3 4">
    <name type="scientific">Acrobeloides nanus</name>
    <dbReference type="NCBI Taxonomy" id="290746"/>
    <lineage>
        <taxon>Eukaryota</taxon>
        <taxon>Metazoa</taxon>
        <taxon>Ecdysozoa</taxon>
        <taxon>Nematoda</taxon>
        <taxon>Chromadorea</taxon>
        <taxon>Rhabditida</taxon>
        <taxon>Tylenchina</taxon>
        <taxon>Cephalobomorpha</taxon>
        <taxon>Cephaloboidea</taxon>
        <taxon>Cephalobidae</taxon>
        <taxon>Acrobeloides</taxon>
    </lineage>
</organism>
<protein>
    <submittedName>
        <fullName evidence="4">Uncharacterized protein</fullName>
    </submittedName>
</protein>
<sequence>MSDTSLPPGADYNYYQQTAQDDRISYASAPAGRSQMDDTISPTEIEESLVPVVYELLKKIEDTFKRAHDDFKALPTLENGPNADDFAVNHREPPLKTRLESVNILPIEELRRKYDSEVQQNAVLQRDLRTIRNMENFLKQRLSFVETLLYRQNDVIDKERLGYTEQTRIKACQDLKKEARENLRQIRDLKEAKNLIMTELKNQKKKFSELEKKYSNTSEKNRELQTERDALRNEVDQLKKDLADQKARLSDTSKTLTSEQKALTDERHENQRLNTELQRHAVKIGQLEKQLEKERDDYNDQMERTERGLHKQKTDEIETLKRTHREELSQLKSDYVKELDNFKTASEKALQKSQDEIESLRIERDQYADELNKMCQNREDWKKRITTEIQQKFIKKTLEANVEFGREQEKENARYARKIPRQIHNPAQGYLQDLNCPSANHSEMDSPFKDQNLPPPLRTNPIRRTNSVSNMPNAGNRKLQQVIAKVVQQPKDPRNIGRRN</sequence>
<keyword evidence="1" id="KW-0175">Coiled coil</keyword>
<evidence type="ECO:0000256" key="1">
    <source>
        <dbReference type="SAM" id="Coils"/>
    </source>
</evidence>
<evidence type="ECO:0000256" key="2">
    <source>
        <dbReference type="SAM" id="MobiDB-lite"/>
    </source>
</evidence>
<evidence type="ECO:0000313" key="4">
    <source>
        <dbReference type="WBParaSite" id="ACRNAN_scaffold2634.g28737.t1"/>
    </source>
</evidence>
<feature type="compositionally biased region" description="Polar residues" evidence="2">
    <location>
        <begin position="252"/>
        <end position="261"/>
    </location>
</feature>
<dbReference type="WBParaSite" id="ACRNAN_scaffold2634.g28737.t1">
    <property type="protein sequence ID" value="ACRNAN_scaffold2634.g28737.t1"/>
    <property type="gene ID" value="ACRNAN_scaffold2634.g28737"/>
</dbReference>
<feature type="coiled-coil region" evidence="1">
    <location>
        <begin position="343"/>
        <end position="384"/>
    </location>
</feature>
<feature type="compositionally biased region" description="Basic and acidic residues" evidence="2">
    <location>
        <begin position="242"/>
        <end position="251"/>
    </location>
</feature>
<dbReference type="Proteomes" id="UP000887540">
    <property type="component" value="Unplaced"/>
</dbReference>
<evidence type="ECO:0000313" key="3">
    <source>
        <dbReference type="Proteomes" id="UP000887540"/>
    </source>
</evidence>